<evidence type="ECO:0000256" key="5">
    <source>
        <dbReference type="ARBA" id="ARBA00022694"/>
    </source>
</evidence>
<evidence type="ECO:0000313" key="12">
    <source>
        <dbReference type="Proteomes" id="UP000215459"/>
    </source>
</evidence>
<dbReference type="InterPro" id="IPR027417">
    <property type="entry name" value="P-loop_NTPase"/>
</dbReference>
<evidence type="ECO:0000256" key="9">
    <source>
        <dbReference type="ARBA" id="ARBA00022842"/>
    </source>
</evidence>
<dbReference type="EMBL" id="NOWF01000009">
    <property type="protein sequence ID" value="OYD06841.1"/>
    <property type="molecule type" value="Genomic_DNA"/>
</dbReference>
<dbReference type="Pfam" id="PF02367">
    <property type="entry name" value="TsaE"/>
    <property type="match status" value="1"/>
</dbReference>
<comment type="subcellular location">
    <subcellularLocation>
        <location evidence="1">Cytoplasm</location>
    </subcellularLocation>
</comment>
<dbReference type="SUPFAM" id="SSF52540">
    <property type="entry name" value="P-loop containing nucleoside triphosphate hydrolases"/>
    <property type="match status" value="1"/>
</dbReference>
<organism evidence="11 12">
    <name type="scientific">Paludifilum halophilum</name>
    <dbReference type="NCBI Taxonomy" id="1642702"/>
    <lineage>
        <taxon>Bacteria</taxon>
        <taxon>Bacillati</taxon>
        <taxon>Bacillota</taxon>
        <taxon>Bacilli</taxon>
        <taxon>Bacillales</taxon>
        <taxon>Thermoactinomycetaceae</taxon>
        <taxon>Paludifilum</taxon>
    </lineage>
</organism>
<evidence type="ECO:0000313" key="11">
    <source>
        <dbReference type="EMBL" id="OYD06841.1"/>
    </source>
</evidence>
<keyword evidence="6" id="KW-0479">Metal-binding</keyword>
<protein>
    <recommendedName>
        <fullName evidence="3">tRNA threonylcarbamoyladenosine biosynthesis protein TsaE</fullName>
    </recommendedName>
    <alternativeName>
        <fullName evidence="10">t(6)A37 threonylcarbamoyladenosine biosynthesis protein TsaE</fullName>
    </alternativeName>
</protein>
<evidence type="ECO:0000256" key="8">
    <source>
        <dbReference type="ARBA" id="ARBA00022840"/>
    </source>
</evidence>
<keyword evidence="8" id="KW-0067">ATP-binding</keyword>
<sequence length="155" mass="17450">MNQKRCDIVSSSSEETRKLGRHLAERLRPGDVIALEGDLGAGKTTLSQGVAEGLGIQGPIDSPTFTLIKEYDEGRLPFYHMDVYRLDSWDEELGWDDYFYGDGVTLVEWADRIRPRLPERIVRIQMNHGPGDSRYIQIIPPDGGEDRICKGLSEG</sequence>
<evidence type="ECO:0000256" key="7">
    <source>
        <dbReference type="ARBA" id="ARBA00022741"/>
    </source>
</evidence>
<dbReference type="GO" id="GO:0002949">
    <property type="term" value="P:tRNA threonylcarbamoyladenosine modification"/>
    <property type="evidence" value="ECO:0007669"/>
    <property type="project" value="InterPro"/>
</dbReference>
<proteinExistence type="inferred from homology"/>
<evidence type="ECO:0000256" key="3">
    <source>
        <dbReference type="ARBA" id="ARBA00019010"/>
    </source>
</evidence>
<keyword evidence="12" id="KW-1185">Reference proteome</keyword>
<dbReference type="OrthoDB" id="9815896at2"/>
<dbReference type="AlphaFoldDB" id="A0A235B3M5"/>
<keyword evidence="4" id="KW-0963">Cytoplasm</keyword>
<keyword evidence="5" id="KW-0819">tRNA processing</keyword>
<dbReference type="Proteomes" id="UP000215459">
    <property type="component" value="Unassembled WGS sequence"/>
</dbReference>
<evidence type="ECO:0000256" key="1">
    <source>
        <dbReference type="ARBA" id="ARBA00004496"/>
    </source>
</evidence>
<evidence type="ECO:0000256" key="6">
    <source>
        <dbReference type="ARBA" id="ARBA00022723"/>
    </source>
</evidence>
<comment type="caution">
    <text evidence="11">The sequence shown here is derived from an EMBL/GenBank/DDBJ whole genome shotgun (WGS) entry which is preliminary data.</text>
</comment>
<keyword evidence="11" id="KW-0808">Transferase</keyword>
<gene>
    <name evidence="11" type="ORF">CHM34_14265</name>
</gene>
<comment type="similarity">
    <text evidence="2">Belongs to the TsaE family.</text>
</comment>
<dbReference type="GO" id="GO:0005524">
    <property type="term" value="F:ATP binding"/>
    <property type="evidence" value="ECO:0007669"/>
    <property type="project" value="UniProtKB-KW"/>
</dbReference>
<dbReference type="GO" id="GO:0016740">
    <property type="term" value="F:transferase activity"/>
    <property type="evidence" value="ECO:0007669"/>
    <property type="project" value="UniProtKB-KW"/>
</dbReference>
<evidence type="ECO:0000256" key="4">
    <source>
        <dbReference type="ARBA" id="ARBA00022490"/>
    </source>
</evidence>
<dbReference type="GO" id="GO:0005737">
    <property type="term" value="C:cytoplasm"/>
    <property type="evidence" value="ECO:0007669"/>
    <property type="project" value="UniProtKB-SubCell"/>
</dbReference>
<name>A0A235B3M5_9BACL</name>
<accession>A0A235B3M5</accession>
<dbReference type="Gene3D" id="3.40.50.300">
    <property type="entry name" value="P-loop containing nucleotide triphosphate hydrolases"/>
    <property type="match status" value="1"/>
</dbReference>
<dbReference type="InterPro" id="IPR003442">
    <property type="entry name" value="T6A_TsaE"/>
</dbReference>
<dbReference type="NCBIfam" id="TIGR00150">
    <property type="entry name" value="T6A_YjeE"/>
    <property type="match status" value="1"/>
</dbReference>
<keyword evidence="7" id="KW-0547">Nucleotide-binding</keyword>
<reference evidence="11 12" key="1">
    <citation type="submission" date="2017-07" db="EMBL/GenBank/DDBJ databases">
        <title>The genome sequence of Paludifilum halophilum highlights mechanisms for microbial adaptation to high salt environemnts.</title>
        <authorList>
            <person name="Belbahri L."/>
        </authorList>
    </citation>
    <scope>NUCLEOTIDE SEQUENCE [LARGE SCALE GENOMIC DNA]</scope>
    <source>
        <strain evidence="11 12">DSM 102817</strain>
    </source>
</reference>
<keyword evidence="9" id="KW-0460">Magnesium</keyword>
<dbReference type="GO" id="GO:0046872">
    <property type="term" value="F:metal ion binding"/>
    <property type="evidence" value="ECO:0007669"/>
    <property type="project" value="UniProtKB-KW"/>
</dbReference>
<evidence type="ECO:0000256" key="10">
    <source>
        <dbReference type="ARBA" id="ARBA00032441"/>
    </source>
</evidence>
<dbReference type="RefSeq" id="WP_094265404.1">
    <property type="nucleotide sequence ID" value="NZ_NOWF01000009.1"/>
</dbReference>
<dbReference type="PANTHER" id="PTHR33540">
    <property type="entry name" value="TRNA THREONYLCARBAMOYLADENOSINE BIOSYNTHESIS PROTEIN TSAE"/>
    <property type="match status" value="1"/>
</dbReference>
<dbReference type="PANTHER" id="PTHR33540:SF2">
    <property type="entry name" value="TRNA THREONYLCARBAMOYLADENOSINE BIOSYNTHESIS PROTEIN TSAE"/>
    <property type="match status" value="1"/>
</dbReference>
<evidence type="ECO:0000256" key="2">
    <source>
        <dbReference type="ARBA" id="ARBA00007599"/>
    </source>
</evidence>